<evidence type="ECO:0000256" key="9">
    <source>
        <dbReference type="ARBA" id="ARBA00023242"/>
    </source>
</evidence>
<proteinExistence type="inferred from homology"/>
<evidence type="ECO:0000313" key="14">
    <source>
        <dbReference type="EMBL" id="KAL0478646.1"/>
    </source>
</evidence>
<evidence type="ECO:0000256" key="5">
    <source>
        <dbReference type="ARBA" id="ARBA00022490"/>
    </source>
</evidence>
<evidence type="ECO:0000256" key="3">
    <source>
        <dbReference type="ARBA" id="ARBA00004604"/>
    </source>
</evidence>
<dbReference type="Pfam" id="PF16969">
    <property type="entry name" value="SRP68"/>
    <property type="match status" value="1"/>
</dbReference>
<dbReference type="FunFam" id="1.10.3450.40:FF:000001">
    <property type="entry name" value="Signal recognition particle subunit SRP68"/>
    <property type="match status" value="1"/>
</dbReference>
<dbReference type="GO" id="GO:0005786">
    <property type="term" value="C:signal recognition particle, endoplasmic reticulum targeting"/>
    <property type="evidence" value="ECO:0007669"/>
    <property type="project" value="UniProtKB-KW"/>
</dbReference>
<dbReference type="GO" id="GO:0005783">
    <property type="term" value="C:endoplasmic reticulum"/>
    <property type="evidence" value="ECO:0007669"/>
    <property type="project" value="UniProtKB-SubCell"/>
</dbReference>
<dbReference type="GO" id="GO:0005829">
    <property type="term" value="C:cytosol"/>
    <property type="evidence" value="ECO:0007669"/>
    <property type="project" value="UniProtKB-ARBA"/>
</dbReference>
<dbReference type="GO" id="GO:0005047">
    <property type="term" value="F:signal recognition particle binding"/>
    <property type="evidence" value="ECO:0007669"/>
    <property type="project" value="InterPro"/>
</dbReference>
<evidence type="ECO:0000256" key="4">
    <source>
        <dbReference type="ARBA" id="ARBA00009352"/>
    </source>
</evidence>
<keyword evidence="15" id="KW-1185">Reference proteome</keyword>
<evidence type="ECO:0000256" key="2">
    <source>
        <dbReference type="ARBA" id="ARBA00004496"/>
    </source>
</evidence>
<keyword evidence="10 12" id="KW-0687">Ribonucleoprotein</keyword>
<dbReference type="PANTHER" id="PTHR12860">
    <property type="entry name" value="SIGNAL RECOGNITION PARTICLE 68 KDA PROTEIN"/>
    <property type="match status" value="1"/>
</dbReference>
<dbReference type="PIRSF" id="PIRSF038995">
    <property type="entry name" value="SRP68"/>
    <property type="match status" value="1"/>
</dbReference>
<dbReference type="Gene3D" id="1.10.3450.40">
    <property type="entry name" value="Signal recognition particle, SRP68 subunit, RNA-binding domain"/>
    <property type="match status" value="1"/>
</dbReference>
<sequence>MTESINPATPTTPTTPVENPTNLKVETGQTLPLSLDVLIKTKEKQFQNGLRLQIPAYNRYRTYCAGRLRRLRKKVDFRHSKRNTKFQKLTLDAEVIKNRPDVRFLILVLFQAERAWADAMHLKQSNTDKQDPRVKIHSLKRLVKAVQHAQHLERLCKEVADDTTQLESQAYSSQLQGNLLLEKEQYADALKQFSSAKTIYSSLGDIASTNARKELYAQRANEIEPNIRFCKHSTRGDDVDSYADADENTEATNPALVLLRGKLDAVRENARARQALTMQSVEWAGRTVPVENDKIRIMIVNARGMRKDADASRTLESKLRTFDKILIAYNDAIKLVKDEIRKVQGNDKAVANLRYLHAYLTFSMLNGTAERNVRMIGNLISKQDARKKKTNQSAEIVRLYESVLLNIEDMQQLPGIDDDESLCQLLEKYVFAFKSQKCIYLAQGYEQAEKWREAYALYERAGTLSQKSTDQGDLIALHDQVALSRASTVQAIARGKLSCHAQQVLSEQSKQQQDGHDSKQQQQQQHKEETSAGRGLLDRLGVYGTTGSKPHLISFPPEFEIIPAKPVFFDIASNEISYPDVSSRLEESKPQEEKKKGWFGLW</sequence>
<evidence type="ECO:0000256" key="8">
    <source>
        <dbReference type="ARBA" id="ARBA00023135"/>
    </source>
</evidence>
<comment type="subcellular location">
    <subcellularLocation>
        <location evidence="2 12">Cytoplasm</location>
    </subcellularLocation>
    <subcellularLocation>
        <location evidence="1">Endoplasmic reticulum</location>
    </subcellularLocation>
    <subcellularLocation>
        <location evidence="3">Nucleus</location>
        <location evidence="3">Nucleolus</location>
    </subcellularLocation>
</comment>
<feature type="region of interest" description="Disordered" evidence="13">
    <location>
        <begin position="504"/>
        <end position="534"/>
    </location>
</feature>
<comment type="function">
    <text evidence="12">Component of the signal recognition particle (SRP) complex, a ribonucleoprotein complex that mediates the cotranslational targeting of secretory and membrane proteins to the endoplasmic reticulum (ER). The SRP complex interacts with the signal sequence in nascent secretory and membrane proteins and directs them to the membrane of the ER.</text>
</comment>
<accession>A0AAW2YMB5</accession>
<dbReference type="GO" id="GO:0008312">
    <property type="term" value="F:7S RNA binding"/>
    <property type="evidence" value="ECO:0007669"/>
    <property type="project" value="InterPro"/>
</dbReference>
<evidence type="ECO:0000313" key="15">
    <source>
        <dbReference type="Proteomes" id="UP001431209"/>
    </source>
</evidence>
<comment type="caution">
    <text evidence="14">The sequence shown here is derived from an EMBL/GenBank/DDBJ whole genome shotgun (WGS) entry which is preliminary data.</text>
</comment>
<name>A0AAW2YMB5_9EUKA</name>
<dbReference type="GO" id="GO:0005730">
    <property type="term" value="C:nucleolus"/>
    <property type="evidence" value="ECO:0007669"/>
    <property type="project" value="UniProtKB-SubCell"/>
</dbReference>
<reference evidence="14 15" key="1">
    <citation type="submission" date="2024-03" db="EMBL/GenBank/DDBJ databases">
        <title>The Acrasis kona genome and developmental transcriptomes reveal deep origins of eukaryotic multicellular pathways.</title>
        <authorList>
            <person name="Sheikh S."/>
            <person name="Fu C.-J."/>
            <person name="Brown M.W."/>
            <person name="Baldauf S.L."/>
        </authorList>
    </citation>
    <scope>NUCLEOTIDE SEQUENCE [LARGE SCALE GENOMIC DNA]</scope>
    <source>
        <strain evidence="14 15">ATCC MYA-3509</strain>
    </source>
</reference>
<dbReference type="InterPro" id="IPR026258">
    <property type="entry name" value="SRP68"/>
</dbReference>
<dbReference type="GO" id="GO:0006614">
    <property type="term" value="P:SRP-dependent cotranslational protein targeting to membrane"/>
    <property type="evidence" value="ECO:0007669"/>
    <property type="project" value="InterPro"/>
</dbReference>
<dbReference type="PANTHER" id="PTHR12860:SF0">
    <property type="entry name" value="SIGNAL RECOGNITION PARTICLE SUBUNIT SRP68"/>
    <property type="match status" value="1"/>
</dbReference>
<dbReference type="AlphaFoldDB" id="A0AAW2YMB5"/>
<dbReference type="EMBL" id="JAOPGA020000451">
    <property type="protein sequence ID" value="KAL0478646.1"/>
    <property type="molecule type" value="Genomic_DNA"/>
</dbReference>
<feature type="compositionally biased region" description="Basic and acidic residues" evidence="13">
    <location>
        <begin position="583"/>
        <end position="596"/>
    </location>
</feature>
<evidence type="ECO:0000256" key="13">
    <source>
        <dbReference type="SAM" id="MobiDB-lite"/>
    </source>
</evidence>
<dbReference type="InterPro" id="IPR038253">
    <property type="entry name" value="SRP68_N_sf"/>
</dbReference>
<evidence type="ECO:0000256" key="6">
    <source>
        <dbReference type="ARBA" id="ARBA00022824"/>
    </source>
</evidence>
<evidence type="ECO:0000256" key="10">
    <source>
        <dbReference type="ARBA" id="ARBA00023274"/>
    </source>
</evidence>
<keyword evidence="5 12" id="KW-0963">Cytoplasm</keyword>
<feature type="compositionally biased region" description="Basic and acidic residues" evidence="13">
    <location>
        <begin position="513"/>
        <end position="531"/>
    </location>
</feature>
<organism evidence="14 15">
    <name type="scientific">Acrasis kona</name>
    <dbReference type="NCBI Taxonomy" id="1008807"/>
    <lineage>
        <taxon>Eukaryota</taxon>
        <taxon>Discoba</taxon>
        <taxon>Heterolobosea</taxon>
        <taxon>Tetramitia</taxon>
        <taxon>Eutetramitia</taxon>
        <taxon>Acrasidae</taxon>
        <taxon>Acrasis</taxon>
    </lineage>
</organism>
<evidence type="ECO:0000256" key="7">
    <source>
        <dbReference type="ARBA" id="ARBA00022884"/>
    </source>
</evidence>
<evidence type="ECO:0000256" key="12">
    <source>
        <dbReference type="PIRNR" id="PIRNR038995"/>
    </source>
</evidence>
<comment type="similarity">
    <text evidence="4 12">Belongs to the SRP68 family.</text>
</comment>
<gene>
    <name evidence="14" type="ORF">AKO1_008412</name>
</gene>
<dbReference type="Proteomes" id="UP001431209">
    <property type="component" value="Unassembled WGS sequence"/>
</dbReference>
<dbReference type="GO" id="GO:0030942">
    <property type="term" value="F:endoplasmic reticulum signal peptide binding"/>
    <property type="evidence" value="ECO:0007669"/>
    <property type="project" value="InterPro"/>
</dbReference>
<feature type="region of interest" description="Disordered" evidence="13">
    <location>
        <begin position="580"/>
        <end position="602"/>
    </location>
</feature>
<protein>
    <recommendedName>
        <fullName evidence="11 12">Signal recognition particle subunit SRP68</fullName>
        <shortName evidence="12">SRP68</shortName>
    </recommendedName>
</protein>
<dbReference type="CDD" id="cd15481">
    <property type="entry name" value="SRP68-RBD"/>
    <property type="match status" value="1"/>
</dbReference>
<keyword evidence="9" id="KW-0539">Nucleus</keyword>
<keyword evidence="6" id="KW-0256">Endoplasmic reticulum</keyword>
<keyword evidence="7 12" id="KW-0694">RNA-binding</keyword>
<dbReference type="InterPro" id="IPR034652">
    <property type="entry name" value="SRP68-RBD"/>
</dbReference>
<evidence type="ECO:0000256" key="1">
    <source>
        <dbReference type="ARBA" id="ARBA00004240"/>
    </source>
</evidence>
<evidence type="ECO:0000256" key="11">
    <source>
        <dbReference type="ARBA" id="ARBA00029498"/>
    </source>
</evidence>
<keyword evidence="8 12" id="KW-0733">Signal recognition particle</keyword>
<feature type="region of interest" description="Disordered" evidence="13">
    <location>
        <begin position="1"/>
        <end position="22"/>
    </location>
</feature>